<evidence type="ECO:0000313" key="2">
    <source>
        <dbReference type="Proteomes" id="UP001605036"/>
    </source>
</evidence>
<keyword evidence="2" id="KW-1185">Reference proteome</keyword>
<proteinExistence type="predicted"/>
<reference evidence="1 2" key="1">
    <citation type="submission" date="2024-09" db="EMBL/GenBank/DDBJ databases">
        <title>Chromosome-scale assembly of Riccia fluitans.</title>
        <authorList>
            <person name="Paukszto L."/>
            <person name="Sawicki J."/>
            <person name="Karawczyk K."/>
            <person name="Piernik-Szablinska J."/>
            <person name="Szczecinska M."/>
            <person name="Mazdziarz M."/>
        </authorList>
    </citation>
    <scope>NUCLEOTIDE SEQUENCE [LARGE SCALE GENOMIC DNA]</scope>
    <source>
        <strain evidence="1">Rf_01</strain>
        <tissue evidence="1">Aerial parts of the thallus</tissue>
    </source>
</reference>
<sequence>MARKDFANHFLRNEVLPGLPAKQRPLEDKTRRTIIAERGYAGHWIIHEDARVVVKIPRLSRLPFCRGIRFFFMLS</sequence>
<organism evidence="1 2">
    <name type="scientific">Riccia fluitans</name>
    <dbReference type="NCBI Taxonomy" id="41844"/>
    <lineage>
        <taxon>Eukaryota</taxon>
        <taxon>Viridiplantae</taxon>
        <taxon>Streptophyta</taxon>
        <taxon>Embryophyta</taxon>
        <taxon>Marchantiophyta</taxon>
        <taxon>Marchantiopsida</taxon>
        <taxon>Marchantiidae</taxon>
        <taxon>Marchantiales</taxon>
        <taxon>Ricciaceae</taxon>
        <taxon>Riccia</taxon>
    </lineage>
</organism>
<comment type="caution">
    <text evidence="1">The sequence shown here is derived from an EMBL/GenBank/DDBJ whole genome shotgun (WGS) entry which is preliminary data.</text>
</comment>
<dbReference type="Proteomes" id="UP001605036">
    <property type="component" value="Unassembled WGS sequence"/>
</dbReference>
<gene>
    <name evidence="1" type="ORF">R1flu_027071</name>
</gene>
<accession>A0ABD1XHQ4</accession>
<protein>
    <submittedName>
        <fullName evidence="1">Uncharacterized protein</fullName>
    </submittedName>
</protein>
<dbReference type="EMBL" id="JBHFFA010000008">
    <property type="protein sequence ID" value="KAL2608498.1"/>
    <property type="molecule type" value="Genomic_DNA"/>
</dbReference>
<evidence type="ECO:0000313" key="1">
    <source>
        <dbReference type="EMBL" id="KAL2608498.1"/>
    </source>
</evidence>
<name>A0ABD1XHQ4_9MARC</name>
<dbReference type="AlphaFoldDB" id="A0ABD1XHQ4"/>